<dbReference type="GO" id="GO:0005737">
    <property type="term" value="C:cytoplasm"/>
    <property type="evidence" value="ECO:0007669"/>
    <property type="project" value="TreeGrafter"/>
</dbReference>
<gene>
    <name evidence="3" type="ORF">AAL_07807</name>
</gene>
<evidence type="ECO:0000259" key="2">
    <source>
        <dbReference type="Pfam" id="PF00248"/>
    </source>
</evidence>
<dbReference type="Pfam" id="PF00248">
    <property type="entry name" value="Aldo_ket_red"/>
    <property type="match status" value="1"/>
</dbReference>
<keyword evidence="4" id="KW-1185">Reference proteome</keyword>
<dbReference type="GO" id="GO:0016491">
    <property type="term" value="F:oxidoreductase activity"/>
    <property type="evidence" value="ECO:0007669"/>
    <property type="project" value="UniProtKB-KW"/>
</dbReference>
<dbReference type="SUPFAM" id="SSF51430">
    <property type="entry name" value="NAD(P)-linked oxidoreductase"/>
    <property type="match status" value="1"/>
</dbReference>
<feature type="domain" description="NADP-dependent oxidoreductase" evidence="2">
    <location>
        <begin position="11"/>
        <end position="310"/>
    </location>
</feature>
<dbReference type="STRING" id="1081109.A0A167WQV9"/>
<evidence type="ECO:0000256" key="1">
    <source>
        <dbReference type="ARBA" id="ARBA00023002"/>
    </source>
</evidence>
<dbReference type="Gene3D" id="3.20.20.100">
    <property type="entry name" value="NADP-dependent oxidoreductase domain"/>
    <property type="match status" value="1"/>
</dbReference>
<sequence>MPTVVGKQVGPIGYGLMGLGHSPSDEVSFAAIKAAIEAGCTFLNGAEFYGPNRDENSLTLLRRYFAKYPADVAKVVINIKGGRDFDAPGLQFKCSNEAVAAGIEHTLEQLGSSARIAQWGVARKDPNHDYEDETLATIDSYVKAGKIDGITTSEINQDTLRSAAKKFRITAVEMELSLFYPEAIKNGMLAACAELDIPVIAYSPLGHGILGGQIKSAKDISEGDPRRMWPTYQGANLEANLALLEKVEKLAEKKGCSPAQISINWLVALSQQPGMPTIIPIPGSTNPARIRENATLVDLTPQDMADLDETLKSFSMAGDRYPAANMHQLQL</sequence>
<evidence type="ECO:0000313" key="3">
    <source>
        <dbReference type="EMBL" id="KZZ89159.1"/>
    </source>
</evidence>
<dbReference type="AlphaFoldDB" id="A0A167WQV9"/>
<dbReference type="PANTHER" id="PTHR43625">
    <property type="entry name" value="AFLATOXIN B1 ALDEHYDE REDUCTASE"/>
    <property type="match status" value="1"/>
</dbReference>
<dbReference type="Proteomes" id="UP000078544">
    <property type="component" value="Unassembled WGS sequence"/>
</dbReference>
<name>A0A167WQV9_9HYPO</name>
<dbReference type="InterPro" id="IPR050791">
    <property type="entry name" value="Aldo-Keto_reductase"/>
</dbReference>
<proteinExistence type="predicted"/>
<evidence type="ECO:0000313" key="4">
    <source>
        <dbReference type="Proteomes" id="UP000078544"/>
    </source>
</evidence>
<organism evidence="3 4">
    <name type="scientific">Moelleriella libera RCEF 2490</name>
    <dbReference type="NCBI Taxonomy" id="1081109"/>
    <lineage>
        <taxon>Eukaryota</taxon>
        <taxon>Fungi</taxon>
        <taxon>Dikarya</taxon>
        <taxon>Ascomycota</taxon>
        <taxon>Pezizomycotina</taxon>
        <taxon>Sordariomycetes</taxon>
        <taxon>Hypocreomycetidae</taxon>
        <taxon>Hypocreales</taxon>
        <taxon>Clavicipitaceae</taxon>
        <taxon>Moelleriella</taxon>
    </lineage>
</organism>
<protein>
    <submittedName>
        <fullName evidence="3">Aldo/keto reductase</fullName>
    </submittedName>
</protein>
<reference evidence="3 4" key="1">
    <citation type="journal article" date="2016" name="Genome Biol. Evol.">
        <title>Divergent and convergent evolution of fungal pathogenicity.</title>
        <authorList>
            <person name="Shang Y."/>
            <person name="Xiao G."/>
            <person name="Zheng P."/>
            <person name="Cen K."/>
            <person name="Zhan S."/>
            <person name="Wang C."/>
        </authorList>
    </citation>
    <scope>NUCLEOTIDE SEQUENCE [LARGE SCALE GENOMIC DNA]</scope>
    <source>
        <strain evidence="3 4">RCEF 2490</strain>
    </source>
</reference>
<dbReference type="PANTHER" id="PTHR43625:SF78">
    <property type="entry name" value="PYRIDOXAL REDUCTASE-RELATED"/>
    <property type="match status" value="1"/>
</dbReference>
<keyword evidence="1" id="KW-0560">Oxidoreductase</keyword>
<dbReference type="CDD" id="cd19077">
    <property type="entry name" value="AKR_AKR8A1-2"/>
    <property type="match status" value="1"/>
</dbReference>
<dbReference type="InterPro" id="IPR036812">
    <property type="entry name" value="NAD(P)_OxRdtase_dom_sf"/>
</dbReference>
<dbReference type="EMBL" id="AZGY01000026">
    <property type="protein sequence ID" value="KZZ89159.1"/>
    <property type="molecule type" value="Genomic_DNA"/>
</dbReference>
<comment type="caution">
    <text evidence="3">The sequence shown here is derived from an EMBL/GenBank/DDBJ whole genome shotgun (WGS) entry which is preliminary data.</text>
</comment>
<dbReference type="OrthoDB" id="37537at2759"/>
<dbReference type="InterPro" id="IPR023210">
    <property type="entry name" value="NADP_OxRdtase_dom"/>
</dbReference>
<accession>A0A167WQV9</accession>